<feature type="region of interest" description="Disordered" evidence="6">
    <location>
        <begin position="1149"/>
        <end position="1191"/>
    </location>
</feature>
<feature type="domain" description="C2H2-type" evidence="7">
    <location>
        <begin position="1067"/>
        <end position="1096"/>
    </location>
</feature>
<dbReference type="Gene3D" id="3.30.160.60">
    <property type="entry name" value="Classic Zinc Finger"/>
    <property type="match status" value="3"/>
</dbReference>
<evidence type="ECO:0000313" key="9">
    <source>
        <dbReference type="Proteomes" id="UP000077521"/>
    </source>
</evidence>
<keyword evidence="2" id="KW-0677">Repeat</keyword>
<reference evidence="8" key="1">
    <citation type="submission" date="2016-04" db="EMBL/GenBank/DDBJ databases">
        <authorList>
            <person name="Nguyen H.D."/>
            <person name="Samba Siva P."/>
            <person name="Cullis J."/>
            <person name="Levesque C.A."/>
            <person name="Hambleton S."/>
        </authorList>
    </citation>
    <scope>NUCLEOTIDE SEQUENCE</scope>
    <source>
        <strain evidence="8">DAOMC 236416</strain>
    </source>
</reference>
<evidence type="ECO:0000313" key="8">
    <source>
        <dbReference type="EMBL" id="KAE8239592.1"/>
    </source>
</evidence>
<dbReference type="Pfam" id="PF13912">
    <property type="entry name" value="zf-C2H2_6"/>
    <property type="match status" value="1"/>
</dbReference>
<reference evidence="8" key="2">
    <citation type="journal article" date="2019" name="IMA Fungus">
        <title>Genome sequencing and comparison of five Tilletia species to identify candidate genes for the detection of regulated species infecting wheat.</title>
        <authorList>
            <person name="Nguyen H.D.T."/>
            <person name="Sultana T."/>
            <person name="Kesanakurti P."/>
            <person name="Hambleton S."/>
        </authorList>
    </citation>
    <scope>NUCLEOTIDE SEQUENCE</scope>
    <source>
        <strain evidence="8">DAOMC 236416</strain>
    </source>
</reference>
<dbReference type="PANTHER" id="PTHR19818">
    <property type="entry name" value="ZINC FINGER PROTEIN ZIC AND GLI"/>
    <property type="match status" value="1"/>
</dbReference>
<dbReference type="EMBL" id="LWDF02001266">
    <property type="protein sequence ID" value="KAE8239592.1"/>
    <property type="molecule type" value="Genomic_DNA"/>
</dbReference>
<keyword evidence="3 5" id="KW-0863">Zinc-finger</keyword>
<feature type="domain" description="C2H2-type" evidence="7">
    <location>
        <begin position="1127"/>
        <end position="1154"/>
    </location>
</feature>
<feature type="compositionally biased region" description="Basic and acidic residues" evidence="6">
    <location>
        <begin position="72"/>
        <end position="82"/>
    </location>
</feature>
<comment type="caution">
    <text evidence="8">The sequence shown here is derived from an EMBL/GenBank/DDBJ whole genome shotgun (WGS) entry which is preliminary data.</text>
</comment>
<feature type="compositionally biased region" description="Polar residues" evidence="6">
    <location>
        <begin position="762"/>
        <end position="780"/>
    </location>
</feature>
<dbReference type="GO" id="GO:0005634">
    <property type="term" value="C:nucleus"/>
    <property type="evidence" value="ECO:0007669"/>
    <property type="project" value="UniProtKB-ARBA"/>
</dbReference>
<feature type="domain" description="C2H2-type" evidence="7">
    <location>
        <begin position="1097"/>
        <end position="1126"/>
    </location>
</feature>
<dbReference type="GO" id="GO:0008270">
    <property type="term" value="F:zinc ion binding"/>
    <property type="evidence" value="ECO:0007669"/>
    <property type="project" value="UniProtKB-KW"/>
</dbReference>
<feature type="region of interest" description="Disordered" evidence="6">
    <location>
        <begin position="124"/>
        <end position="146"/>
    </location>
</feature>
<evidence type="ECO:0000256" key="5">
    <source>
        <dbReference type="PROSITE-ProRule" id="PRU00042"/>
    </source>
</evidence>
<proteinExistence type="predicted"/>
<name>A0A8T8SG57_9BASI</name>
<feature type="region of interest" description="Disordered" evidence="6">
    <location>
        <begin position="61"/>
        <end position="95"/>
    </location>
</feature>
<dbReference type="Pfam" id="PF00096">
    <property type="entry name" value="zf-C2H2"/>
    <property type="match status" value="1"/>
</dbReference>
<keyword evidence="9" id="KW-1185">Reference proteome</keyword>
<dbReference type="PANTHER" id="PTHR19818:SF139">
    <property type="entry name" value="PAIR-RULE PROTEIN ODD-PAIRED"/>
    <property type="match status" value="1"/>
</dbReference>
<sequence length="1280" mass="133789">MKAIIRNPQLRFACLLASIIACFPDLVLDLHAPHSQDSQQQQQQRREERRGINYYLSSVKLTSIPKPPQKRPRLDPHGDLHQKRPRIPNLPTDLGEVCADPDNFAHFEIPRKTLSFPPIRDKMDFSQQQQQQQQDQQQQQQSHGQATYAGLSLGTLPDATQHFSAMGGWYSDDPTMQPSINVQRFRSTGPDAVDNMTTWTPSYASVGGNDLASAYSASLADIVEEGDANMGGMTNAARTSDQVAYDPLISDTYDLPQFGQSMAQPNATAASGFQTGGNGMDFSTLLGGMTGWNQSAQQGGQGNVFGSGGGPGGRGPSSDAGQSTAFLSTHASPDDSSMSPDASSTSARPGTGGGMSHQGNNAGSFQNAGDLVAMWARSASIGQDKLNMALDQVHISDETRYQPVFAEDNEAPSQPQAARNDHLRASLPTLNTTFGGMSMDLDGAKAGENGPKSADIAAALAAWASTASGMPSPAAAEAIYRAAAFGEYLTGSTDPNASTNDSVRQCKAEPLSLQTSILPQADPSSLSAQLRNLTPVDGTFDRRSLAQPMRSESFEKIKFLINDGRVFTPTSACAPGVAFGLPASAGAVTASGHSSTDGPKRSPKDFIVQLLSTAGLDAERSQLAFDHLQQQAQGSGSGGGGGKESEQSLAQAHLAMLGLIGEGLGNEMSSDQWEALGLKGVGDPQRAMFAAAVLGHDLTVMPMRYSMAMSDTRTQIGDGSAAEGSTTASTAATGGGEANQQTMDPSLLQNRRDSSLGPMRQRNWSSSGRARPFGSSQGQSGEAGPSYMGSSSSHPYGAADALRRSGSERSDARRHRRNVKSEDLTRMAQEGNADYVHRITSPNGMLAPPSTFAGPPMMALGSSTGPLNGNASMDGYASSATYPAQFQPSPQQNASIPSPSGGNASDGTPSLDGSRSAGANSAMGSPATTWTGSPSNGSGHGSTVNTQATYASMHALASSAAAQQVAAAHANYGFPGQSQGLPSFVSQHPVSVQPGQYSQTSAPMYGQLVPPGKAAHAGMLPPDQGYHQQQYSGAGAMGAPPIPGPANHVSAATQAASAARRKTEASFECPIPGCGSTFTRKNNLDGHLRSHNNVRPFACPVPGCDKRFARRHDMNRHHDLHTNKKQHVCELCNRRFARLDALNRHLKNTNGTCAAVGGTGDGDDDEGEEGDESIPAPFSTLGSSSNASTSMPSKVALMAEPTSTTTAGVEVAISAPTPRSDFDEDQQNEAHFAAVDGQHERIPILVTPSRQNSGASSGGGGPGGSSARFRGHALEAEQRR</sequence>
<keyword evidence="1" id="KW-0479">Metal-binding</keyword>
<dbReference type="FunFam" id="3.30.160.60:FF:000007">
    <property type="entry name" value="Basic krueppel-like factor 3"/>
    <property type="match status" value="1"/>
</dbReference>
<feature type="compositionally biased region" description="Gly residues" evidence="6">
    <location>
        <begin position="299"/>
        <end position="315"/>
    </location>
</feature>
<gene>
    <name evidence="8" type="ORF">A4X13_0g8129</name>
</gene>
<protein>
    <recommendedName>
        <fullName evidence="7">C2H2-type domain-containing protein</fullName>
    </recommendedName>
</protein>
<dbReference type="InterPro" id="IPR013087">
    <property type="entry name" value="Znf_C2H2_type"/>
</dbReference>
<feature type="region of interest" description="Disordered" evidence="6">
    <location>
        <begin position="286"/>
        <end position="363"/>
    </location>
</feature>
<dbReference type="SUPFAM" id="SSF57667">
    <property type="entry name" value="beta-beta-alpha zinc fingers"/>
    <property type="match status" value="1"/>
</dbReference>
<dbReference type="PROSITE" id="PS50157">
    <property type="entry name" value="ZINC_FINGER_C2H2_2"/>
    <property type="match status" value="3"/>
</dbReference>
<evidence type="ECO:0000256" key="3">
    <source>
        <dbReference type="ARBA" id="ARBA00022771"/>
    </source>
</evidence>
<feature type="region of interest" description="Disordered" evidence="6">
    <location>
        <begin position="880"/>
        <end position="943"/>
    </location>
</feature>
<feature type="compositionally biased region" description="Low complexity" evidence="6">
    <location>
        <begin position="334"/>
        <end position="347"/>
    </location>
</feature>
<feature type="compositionally biased region" description="Polar residues" evidence="6">
    <location>
        <begin position="739"/>
        <end position="749"/>
    </location>
</feature>
<feature type="non-terminal residue" evidence="8">
    <location>
        <position position="1280"/>
    </location>
</feature>
<feature type="region of interest" description="Disordered" evidence="6">
    <location>
        <begin position="716"/>
        <end position="829"/>
    </location>
</feature>
<feature type="region of interest" description="Disordered" evidence="6">
    <location>
        <begin position="1234"/>
        <end position="1280"/>
    </location>
</feature>
<evidence type="ECO:0000256" key="6">
    <source>
        <dbReference type="SAM" id="MobiDB-lite"/>
    </source>
</evidence>
<dbReference type="AlphaFoldDB" id="A0A8T8SG57"/>
<accession>A0A8T8SG57</accession>
<feature type="compositionally biased region" description="Low complexity" evidence="6">
    <location>
        <begin position="127"/>
        <end position="141"/>
    </location>
</feature>
<evidence type="ECO:0000259" key="7">
    <source>
        <dbReference type="PROSITE" id="PS50157"/>
    </source>
</evidence>
<keyword evidence="4" id="KW-0862">Zinc</keyword>
<dbReference type="GO" id="GO:0000981">
    <property type="term" value="F:DNA-binding transcription factor activity, RNA polymerase II-specific"/>
    <property type="evidence" value="ECO:0007669"/>
    <property type="project" value="TreeGrafter"/>
</dbReference>
<dbReference type="SMART" id="SM00355">
    <property type="entry name" value="ZnF_C2H2"/>
    <property type="match status" value="3"/>
</dbReference>
<feature type="compositionally biased region" description="Low complexity" evidence="6">
    <location>
        <begin position="719"/>
        <end position="732"/>
    </location>
</feature>
<dbReference type="PROSITE" id="PS51257">
    <property type="entry name" value="PROKAR_LIPOPROTEIN"/>
    <property type="match status" value="1"/>
</dbReference>
<dbReference type="InterPro" id="IPR050329">
    <property type="entry name" value="GLI_C2H2-zinc-finger"/>
</dbReference>
<dbReference type="PROSITE" id="PS00028">
    <property type="entry name" value="ZINC_FINGER_C2H2_1"/>
    <property type="match status" value="2"/>
</dbReference>
<dbReference type="InterPro" id="IPR036236">
    <property type="entry name" value="Znf_C2H2_sf"/>
</dbReference>
<evidence type="ECO:0000256" key="1">
    <source>
        <dbReference type="ARBA" id="ARBA00022723"/>
    </source>
</evidence>
<dbReference type="Proteomes" id="UP000077521">
    <property type="component" value="Unassembled WGS sequence"/>
</dbReference>
<dbReference type="GO" id="GO:0045944">
    <property type="term" value="P:positive regulation of transcription by RNA polymerase II"/>
    <property type="evidence" value="ECO:0007669"/>
    <property type="project" value="UniProtKB-ARBA"/>
</dbReference>
<dbReference type="GO" id="GO:0000978">
    <property type="term" value="F:RNA polymerase II cis-regulatory region sequence-specific DNA binding"/>
    <property type="evidence" value="ECO:0007669"/>
    <property type="project" value="TreeGrafter"/>
</dbReference>
<feature type="compositionally biased region" description="Low complexity" evidence="6">
    <location>
        <begin position="1179"/>
        <end position="1190"/>
    </location>
</feature>
<evidence type="ECO:0000256" key="4">
    <source>
        <dbReference type="ARBA" id="ARBA00022833"/>
    </source>
</evidence>
<feature type="compositionally biased region" description="Acidic residues" evidence="6">
    <location>
        <begin position="1161"/>
        <end position="1172"/>
    </location>
</feature>
<organism evidence="8 9">
    <name type="scientific">Tilletia indica</name>
    <dbReference type="NCBI Taxonomy" id="43049"/>
    <lineage>
        <taxon>Eukaryota</taxon>
        <taxon>Fungi</taxon>
        <taxon>Dikarya</taxon>
        <taxon>Basidiomycota</taxon>
        <taxon>Ustilaginomycotina</taxon>
        <taxon>Exobasidiomycetes</taxon>
        <taxon>Tilletiales</taxon>
        <taxon>Tilletiaceae</taxon>
        <taxon>Tilletia</taxon>
    </lineage>
</organism>
<evidence type="ECO:0000256" key="2">
    <source>
        <dbReference type="ARBA" id="ARBA00022737"/>
    </source>
</evidence>
<feature type="compositionally biased region" description="Basic and acidic residues" evidence="6">
    <location>
        <begin position="801"/>
        <end position="811"/>
    </location>
</feature>